<dbReference type="InterPro" id="IPR036514">
    <property type="entry name" value="SGNH_hydro_sf"/>
</dbReference>
<dbReference type="GO" id="GO:0005975">
    <property type="term" value="P:carbohydrate metabolic process"/>
    <property type="evidence" value="ECO:0007669"/>
    <property type="project" value="TreeGrafter"/>
</dbReference>
<comment type="caution">
    <text evidence="2">The sequence shown here is derived from an EMBL/GenBank/DDBJ whole genome shotgun (WGS) entry which is preliminary data.</text>
</comment>
<keyword evidence="3" id="KW-1185">Reference proteome</keyword>
<organism evidence="2 3">
    <name type="scientific">Coraliomargarita sinensis</name>
    <dbReference type="NCBI Taxonomy" id="2174842"/>
    <lineage>
        <taxon>Bacteria</taxon>
        <taxon>Pseudomonadati</taxon>
        <taxon>Verrucomicrobiota</taxon>
        <taxon>Opitutia</taxon>
        <taxon>Puniceicoccales</taxon>
        <taxon>Coraliomargaritaceae</taxon>
        <taxon>Coraliomargarita</taxon>
    </lineage>
</organism>
<dbReference type="AlphaFoldDB" id="A0A317ZF47"/>
<accession>A0A317ZF47</accession>
<dbReference type="OrthoDB" id="174702at2"/>
<evidence type="ECO:0000256" key="1">
    <source>
        <dbReference type="SAM" id="SignalP"/>
    </source>
</evidence>
<dbReference type="Proteomes" id="UP000247099">
    <property type="component" value="Unassembled WGS sequence"/>
</dbReference>
<dbReference type="RefSeq" id="WP_110131003.1">
    <property type="nucleotide sequence ID" value="NZ_QHJQ01000005.1"/>
</dbReference>
<gene>
    <name evidence="2" type="ORF">DDZ13_08425</name>
</gene>
<dbReference type="EMBL" id="QHJQ01000005">
    <property type="protein sequence ID" value="PXA04056.1"/>
    <property type="molecule type" value="Genomic_DNA"/>
</dbReference>
<feature type="chain" id="PRO_5016322979" evidence="1">
    <location>
        <begin position="28"/>
        <end position="978"/>
    </location>
</feature>
<reference evidence="2 3" key="1">
    <citation type="submission" date="2018-05" db="EMBL/GenBank/DDBJ databases">
        <title>Coraliomargarita sinensis sp. nov., isolated from a marine solar saltern.</title>
        <authorList>
            <person name="Zhou L.Y."/>
        </authorList>
    </citation>
    <scope>NUCLEOTIDE SEQUENCE [LARGE SCALE GENOMIC DNA]</scope>
    <source>
        <strain evidence="2 3">WN38</strain>
    </source>
</reference>
<dbReference type="PROSITE" id="PS51257">
    <property type="entry name" value="PROKAR_LIPOPROTEIN"/>
    <property type="match status" value="1"/>
</dbReference>
<dbReference type="InterPro" id="IPR039329">
    <property type="entry name" value="SIAE"/>
</dbReference>
<feature type="signal peptide" evidence="1">
    <location>
        <begin position="1"/>
        <end position="27"/>
    </location>
</feature>
<dbReference type="GO" id="GO:0001681">
    <property type="term" value="F:sialate O-acetylesterase activity"/>
    <property type="evidence" value="ECO:0007669"/>
    <property type="project" value="InterPro"/>
</dbReference>
<dbReference type="Gene3D" id="3.40.50.1110">
    <property type="entry name" value="SGNH hydrolase"/>
    <property type="match status" value="1"/>
</dbReference>
<dbReference type="PANTHER" id="PTHR22901">
    <property type="entry name" value="SIALATE O-ACETYLESTERASE"/>
    <property type="match status" value="1"/>
</dbReference>
<proteinExistence type="predicted"/>
<keyword evidence="1" id="KW-0732">Signal</keyword>
<dbReference type="InParanoid" id="A0A317ZF47"/>
<sequence length="978" mass="107959">MRKTSKLLALGCFALACLNLSPLSAEKAALELGAPFRDHAILQREMPLPVWGWAEPGTLLTVEFAGQRKETVTGSDGKWMLKLDPLKTNAEPAAMTITSKDGASATLSNILVGEVWMASGQSNMQWLARVSNASILVDQLKEASEKAGRKVPIREFKVTNYYAHLHPIEHAEGEWNQDYGEFSAIALAFAHKVYGEIGVPIGILNCSFSQTAIEAWTPRAGYKDSKMDYNKEIEAQLRKTDPSTPDHKEAWEAFYAEIMDAVKTNQKIADEGENNFVDLPTNERPGNMRNNRDATWLFNARLNPVIPYALRGAIWNQGYANSNGGLNYYPNLHALVRGWRILWDNPELPVYFHQFYSPGNEVDKGPNHPDIGSTAEMRLGTWLARDIPNTGMASQIDNQGAIHYRSKVVPGQRLALHALKNQYGKDVVADGPMFKGYTVKGNELIVEFDHAEGGLVVAESGSNYLDRKDPDATGFADPRIIENGDEQVTLFYLAGEDRVWHPAKVRIEGDKAVVTSSAVKNPKGVAYGTGGIGFQPNLYNKALLPTTPFIYYDQELVTSETWPDAPIKIAGVEIDPDSVGLSYRYRKFPILSTQFRDNAVLQANKPVTIWGAAVPQYIPHAEGEKVIHFSFNGIEKSIPVVEGMRNWKVTLPPMKPSMEPKTLKAALTIDGEVVHERVIENVVVGDIWYVYGLGDQKIAKMEAPVNGPIRIMPRKAKGVKSDWVREYSVATSTTPKNRFASYWSEPTGPGFAANLAKAIHAKTGNPVGIIHMDEDNLEIKHLMDAYALADAPSLRAEYEEIAAITPGTPFYKKNAERYINAWKSYWGDYIPEMIATKSVPDGVPWGSFPGFAGKVETDATQYYNCIVASFKHTQLKGIVFTTEASMVAQANGAHFGEQLSALANGWKRHFKVENDTPFIYTIPSKSLAPKITKPSGIRGASAAFEVTAWPEQDDKGSYPSGEKPALDGLVEAVIQAAY</sequence>
<protein>
    <submittedName>
        <fullName evidence="2">Uncharacterized protein</fullName>
    </submittedName>
</protein>
<evidence type="ECO:0000313" key="3">
    <source>
        <dbReference type="Proteomes" id="UP000247099"/>
    </source>
</evidence>
<dbReference type="SUPFAM" id="SSF52266">
    <property type="entry name" value="SGNH hydrolase"/>
    <property type="match status" value="1"/>
</dbReference>
<dbReference type="PANTHER" id="PTHR22901:SF0">
    <property type="entry name" value="SIALATE O-ACETYLESTERASE"/>
    <property type="match status" value="1"/>
</dbReference>
<name>A0A317ZF47_9BACT</name>
<evidence type="ECO:0000313" key="2">
    <source>
        <dbReference type="EMBL" id="PXA04056.1"/>
    </source>
</evidence>